<dbReference type="Gene3D" id="3.90.1150.10">
    <property type="entry name" value="Aspartate Aminotransferase, domain 1"/>
    <property type="match status" value="1"/>
</dbReference>
<evidence type="ECO:0000259" key="5">
    <source>
        <dbReference type="Pfam" id="PF00155"/>
    </source>
</evidence>
<dbReference type="GO" id="GO:0030170">
    <property type="term" value="F:pyridoxal phosphate binding"/>
    <property type="evidence" value="ECO:0007669"/>
    <property type="project" value="InterPro"/>
</dbReference>
<evidence type="ECO:0000256" key="3">
    <source>
        <dbReference type="ARBA" id="ARBA00022679"/>
    </source>
</evidence>
<dbReference type="InterPro" id="IPR004839">
    <property type="entry name" value="Aminotransferase_I/II_large"/>
</dbReference>
<protein>
    <submittedName>
        <fullName evidence="6">Aminotransferase, putative</fullName>
    </submittedName>
</protein>
<dbReference type="InterPro" id="IPR015422">
    <property type="entry name" value="PyrdxlP-dep_Trfase_small"/>
</dbReference>
<keyword evidence="2 6" id="KW-0032">Aminotransferase</keyword>
<dbReference type="AlphaFoldDB" id="F9WL50"/>
<dbReference type="VEuPathDB" id="TriTrypDB:TvY486_0008920"/>
<feature type="domain" description="Aminotransferase class I/classII large" evidence="5">
    <location>
        <begin position="5"/>
        <end position="173"/>
    </location>
</feature>
<dbReference type="Pfam" id="PF00155">
    <property type="entry name" value="Aminotran_1_2"/>
    <property type="match status" value="1"/>
</dbReference>
<dbReference type="SUPFAM" id="SSF53383">
    <property type="entry name" value="PLP-dependent transferases"/>
    <property type="match status" value="1"/>
</dbReference>
<dbReference type="InterPro" id="IPR015421">
    <property type="entry name" value="PyrdxlP-dep_Trfase_major"/>
</dbReference>
<dbReference type="GO" id="GO:0005737">
    <property type="term" value="C:cytoplasm"/>
    <property type="evidence" value="ECO:0007669"/>
    <property type="project" value="TreeGrafter"/>
</dbReference>
<dbReference type="CDD" id="cd00609">
    <property type="entry name" value="AAT_like"/>
    <property type="match status" value="1"/>
</dbReference>
<accession>F9WL50</accession>
<dbReference type="Gene3D" id="3.40.640.10">
    <property type="entry name" value="Type I PLP-dependent aspartate aminotransferase-like (Major domain)"/>
    <property type="match status" value="1"/>
</dbReference>
<dbReference type="InterPro" id="IPR051326">
    <property type="entry name" value="Kynurenine-oxoglutarate_AT"/>
</dbReference>
<gene>
    <name evidence="6" type="ORF">TvY486_0008920</name>
</gene>
<reference evidence="6 7" key="1">
    <citation type="journal article" date="2012" name="Proc. Natl. Acad. Sci. U.S.A.">
        <title>Antigenic diversity is generated by distinct evolutionary mechanisms in African trypanosome species.</title>
        <authorList>
            <person name="Jackson A.P."/>
            <person name="Berry A."/>
            <person name="Aslett M."/>
            <person name="Allison H.C."/>
            <person name="Burton P."/>
            <person name="Vavrova-Anderson J."/>
            <person name="Brown R."/>
            <person name="Browne H."/>
            <person name="Corton N."/>
            <person name="Hauser H."/>
            <person name="Gamble J."/>
            <person name="Gilderthorp R."/>
            <person name="Marcello L."/>
            <person name="McQuillan J."/>
            <person name="Otto T.D."/>
            <person name="Quail M.A."/>
            <person name="Sanders M.J."/>
            <person name="van Tonder A."/>
            <person name="Ginger M.L."/>
            <person name="Field M.C."/>
            <person name="Barry J.D."/>
            <person name="Hertz-Fowler C."/>
            <person name="Berriman M."/>
        </authorList>
    </citation>
    <scope>NUCLEOTIDE SEQUENCE</scope>
    <source>
        <strain evidence="6 7">Y486</strain>
    </source>
</reference>
<keyword evidence="3 6" id="KW-0808">Transferase</keyword>
<keyword evidence="7" id="KW-1185">Reference proteome</keyword>
<dbReference type="Proteomes" id="UP000009027">
    <property type="component" value="Unassembled WGS sequence"/>
</dbReference>
<dbReference type="GO" id="GO:0016212">
    <property type="term" value="F:kynurenine-oxoglutarate transaminase activity"/>
    <property type="evidence" value="ECO:0007669"/>
    <property type="project" value="TreeGrafter"/>
</dbReference>
<evidence type="ECO:0000313" key="7">
    <source>
        <dbReference type="Proteomes" id="UP000009027"/>
    </source>
</evidence>
<evidence type="ECO:0000313" key="6">
    <source>
        <dbReference type="EMBL" id="CCD18236.1"/>
    </source>
</evidence>
<sequence length="188" mass="21636">MRERCLTLCSAGKTFSCTGWKIGWAVGPSWIIQNLSRLSLYQTFSVATPLQIAVARTLRAAEGKNFYNKFVEEYEHRRQLLCDILAENSLPPVIPSGTFFVLADISRVDPRHYYDPNDKDTGRDWQFCRWLTKVIGVCAIPVTPFCCIESRPTYDRFVRFAFCKTVADIKEASVRLRRLKDYLLPPDV</sequence>
<dbReference type="PANTHER" id="PTHR43807">
    <property type="entry name" value="FI04487P"/>
    <property type="match status" value="1"/>
</dbReference>
<evidence type="ECO:0000256" key="2">
    <source>
        <dbReference type="ARBA" id="ARBA00022576"/>
    </source>
</evidence>
<keyword evidence="4" id="KW-0663">Pyridoxal phosphate</keyword>
<dbReference type="PANTHER" id="PTHR43807:SF20">
    <property type="entry name" value="FI04487P"/>
    <property type="match status" value="1"/>
</dbReference>
<dbReference type="EMBL" id="CAEX01000708">
    <property type="protein sequence ID" value="CCD18236.1"/>
    <property type="molecule type" value="Genomic_DNA"/>
</dbReference>
<comment type="cofactor">
    <cofactor evidence="1">
        <name>pyridoxal 5'-phosphate</name>
        <dbReference type="ChEBI" id="CHEBI:597326"/>
    </cofactor>
</comment>
<evidence type="ECO:0000256" key="1">
    <source>
        <dbReference type="ARBA" id="ARBA00001933"/>
    </source>
</evidence>
<proteinExistence type="predicted"/>
<dbReference type="InterPro" id="IPR015424">
    <property type="entry name" value="PyrdxlP-dep_Trfase"/>
</dbReference>
<evidence type="ECO:0000256" key="4">
    <source>
        <dbReference type="ARBA" id="ARBA00022898"/>
    </source>
</evidence>
<organism evidence="6 7">
    <name type="scientific">Trypanosoma vivax (strain Y486)</name>
    <dbReference type="NCBI Taxonomy" id="1055687"/>
    <lineage>
        <taxon>Eukaryota</taxon>
        <taxon>Discoba</taxon>
        <taxon>Euglenozoa</taxon>
        <taxon>Kinetoplastea</taxon>
        <taxon>Metakinetoplastina</taxon>
        <taxon>Trypanosomatida</taxon>
        <taxon>Trypanosomatidae</taxon>
        <taxon>Trypanosoma</taxon>
        <taxon>Duttonella</taxon>
    </lineage>
</organism>
<name>F9WL50_TRYVY</name>